<organism evidence="3 4">
    <name type="scientific">Cutaneotrichosporon cavernicola</name>
    <dbReference type="NCBI Taxonomy" id="279322"/>
    <lineage>
        <taxon>Eukaryota</taxon>
        <taxon>Fungi</taxon>
        <taxon>Dikarya</taxon>
        <taxon>Basidiomycota</taxon>
        <taxon>Agaricomycotina</taxon>
        <taxon>Tremellomycetes</taxon>
        <taxon>Trichosporonales</taxon>
        <taxon>Trichosporonaceae</taxon>
        <taxon>Cutaneotrichosporon</taxon>
    </lineage>
</organism>
<evidence type="ECO:0000313" key="4">
    <source>
        <dbReference type="Proteomes" id="UP001233271"/>
    </source>
</evidence>
<dbReference type="Proteomes" id="UP001233271">
    <property type="component" value="Chromosome 2"/>
</dbReference>
<name>A0AA48I247_9TREE</name>
<reference evidence="3" key="1">
    <citation type="journal article" date="2023" name="BMC Genomics">
        <title>Chromosome-level genome assemblies of Cutaneotrichosporon spp. (Trichosporonales, Basidiomycota) reveal imbalanced evolution between nucleotide sequences and chromosome synteny.</title>
        <authorList>
            <person name="Kobayashi Y."/>
            <person name="Kayamori A."/>
            <person name="Aoki K."/>
            <person name="Shiwa Y."/>
            <person name="Matsutani M."/>
            <person name="Fujita N."/>
            <person name="Sugita T."/>
            <person name="Iwasaki W."/>
            <person name="Tanaka N."/>
            <person name="Takashima M."/>
        </authorList>
    </citation>
    <scope>NUCLEOTIDE SEQUENCE</scope>
    <source>
        <strain evidence="3">HIS019</strain>
    </source>
</reference>
<accession>A0AA48I247</accession>
<dbReference type="RefSeq" id="XP_060454992.1">
    <property type="nucleotide sequence ID" value="XM_060598172.1"/>
</dbReference>
<sequence length="486" mass="52051">MLAAVLLVAATVNAAAAIGNDLAPRDNNLGNLLASPDGKSETGYVAIDGLSLGQDVGIDGGARYVGKDNKGIQLFQFKDGSVAPLTYEPGETKNISVTNNLCEGCSDSSGFAKRELSTRDLPVSTGGNDGGETGGNADFGDIKIGQDVGSSVGLDGAKYVGKDDNGTQLFQFPDGDVAPIVLSPGAPAPGYTYNEATGLCDGCEDSEGWTRKRSVDEELELAAREAEGYYEVTRSNNEERFFLSFLSCLGKKIIIGKELFFGPGLWGCNVAYGGYINIKGCLRGTYIGIKNGIYAGCNPRGVQMFHFPGLGVCPLKCIKGPVRIGWEVKNGICSGCHHSGWGIKAGWWRRNEIANERDVEVREAEPVQHEERFLFSLLALKLQVGTALFLGKGRVISYFSHGGYVNIPSCHLGTSIGIHGGVYVGCDKLGVQLFKWADGSVGPLKCLKGAIRKACKVRNYLCDVCHHDGHYWGNRWGRDAKINQLD</sequence>
<gene>
    <name evidence="3" type="ORF">CcaverHIS019_0210880</name>
</gene>
<dbReference type="AlphaFoldDB" id="A0AA48I247"/>
<feature type="chain" id="PRO_5041453315" evidence="2">
    <location>
        <begin position="18"/>
        <end position="486"/>
    </location>
</feature>
<dbReference type="GeneID" id="85493597"/>
<keyword evidence="2" id="KW-0732">Signal</keyword>
<keyword evidence="4" id="KW-1185">Reference proteome</keyword>
<feature type="region of interest" description="Disordered" evidence="1">
    <location>
        <begin position="120"/>
        <end position="141"/>
    </location>
</feature>
<feature type="signal peptide" evidence="2">
    <location>
        <begin position="1"/>
        <end position="17"/>
    </location>
</feature>
<evidence type="ECO:0000256" key="1">
    <source>
        <dbReference type="SAM" id="MobiDB-lite"/>
    </source>
</evidence>
<proteinExistence type="predicted"/>
<dbReference type="KEGG" id="ccac:CcaHIS019_0210880"/>
<evidence type="ECO:0000313" key="3">
    <source>
        <dbReference type="EMBL" id="BEI89726.1"/>
    </source>
</evidence>
<evidence type="ECO:0000256" key="2">
    <source>
        <dbReference type="SAM" id="SignalP"/>
    </source>
</evidence>
<protein>
    <submittedName>
        <fullName evidence="3">Uncharacterized protein</fullName>
    </submittedName>
</protein>
<dbReference type="EMBL" id="AP028213">
    <property type="protein sequence ID" value="BEI89726.1"/>
    <property type="molecule type" value="Genomic_DNA"/>
</dbReference>